<keyword evidence="6 7" id="KW-0472">Membrane</keyword>
<dbReference type="InterPro" id="IPR051512">
    <property type="entry name" value="Inactive_Rhomboid"/>
</dbReference>
<sequence length="214" mass="24603">MWGFADHRSPDQGYRVILSIFIHTNLPHLSLSLLIQLFALRPFEEYMGWHKMAVMFISSCIFGNFLSSFVHPYQIATGPAHMGLLTVRLVDFLCFQHLLEKSRSGIMHMVLPLIFLLFLGFSPWLDNVANFGSVVIALLLYFILIYHTRCILRILLTCVLTGLFITVCMLFYRGPIVQCEWCRHLTCAPLTPGLCDEFQVSVETQLDCIPLNWE</sequence>
<dbReference type="OrthoDB" id="2146116at2759"/>
<feature type="transmembrane region" description="Helical" evidence="7">
    <location>
        <begin position="20"/>
        <end position="40"/>
    </location>
</feature>
<comment type="subcellular location">
    <subcellularLocation>
        <location evidence="1">Endoplasmic reticulum membrane</location>
        <topology evidence="1">Multi-pass membrane protein</topology>
    </subcellularLocation>
</comment>
<evidence type="ECO:0000256" key="7">
    <source>
        <dbReference type="SAM" id="Phobius"/>
    </source>
</evidence>
<dbReference type="GO" id="GO:0050708">
    <property type="term" value="P:regulation of protein secretion"/>
    <property type="evidence" value="ECO:0007669"/>
    <property type="project" value="TreeGrafter"/>
</dbReference>
<dbReference type="PANTHER" id="PTHR45965">
    <property type="entry name" value="INACTIVE RHOMBOID PROTEIN"/>
    <property type="match status" value="1"/>
</dbReference>
<feature type="transmembrane region" description="Helical" evidence="7">
    <location>
        <begin position="154"/>
        <end position="172"/>
    </location>
</feature>
<dbReference type="SUPFAM" id="SSF144091">
    <property type="entry name" value="Rhomboid-like"/>
    <property type="match status" value="1"/>
</dbReference>
<dbReference type="Pfam" id="PF01694">
    <property type="entry name" value="Rhomboid"/>
    <property type="match status" value="1"/>
</dbReference>
<dbReference type="GO" id="GO:0004252">
    <property type="term" value="F:serine-type endopeptidase activity"/>
    <property type="evidence" value="ECO:0007669"/>
    <property type="project" value="InterPro"/>
</dbReference>
<dbReference type="AlphaFoldDB" id="A0A504WVC1"/>
<dbReference type="PANTHER" id="PTHR45965:SF3">
    <property type="entry name" value="INACTIVE RHOMBOID PROTEIN 1"/>
    <property type="match status" value="1"/>
</dbReference>
<keyword evidence="10" id="KW-1185">Reference proteome</keyword>
<evidence type="ECO:0000256" key="2">
    <source>
        <dbReference type="ARBA" id="ARBA00009045"/>
    </source>
</evidence>
<evidence type="ECO:0000256" key="5">
    <source>
        <dbReference type="ARBA" id="ARBA00022989"/>
    </source>
</evidence>
<proteinExistence type="inferred from homology"/>
<comment type="caution">
    <text evidence="9">The sequence shown here is derived from an EMBL/GenBank/DDBJ whole genome shotgun (WGS) entry which is preliminary data.</text>
</comment>
<keyword evidence="3 7" id="KW-0812">Transmembrane</keyword>
<dbReference type="GO" id="GO:0005789">
    <property type="term" value="C:endoplasmic reticulum membrane"/>
    <property type="evidence" value="ECO:0007669"/>
    <property type="project" value="UniProtKB-SubCell"/>
</dbReference>
<organism evidence="9 10">
    <name type="scientific">Fasciola gigantica</name>
    <name type="common">Giant liver fluke</name>
    <dbReference type="NCBI Taxonomy" id="46835"/>
    <lineage>
        <taxon>Eukaryota</taxon>
        <taxon>Metazoa</taxon>
        <taxon>Spiralia</taxon>
        <taxon>Lophotrochozoa</taxon>
        <taxon>Platyhelminthes</taxon>
        <taxon>Trematoda</taxon>
        <taxon>Digenea</taxon>
        <taxon>Plagiorchiida</taxon>
        <taxon>Echinostomata</taxon>
        <taxon>Echinostomatoidea</taxon>
        <taxon>Fasciolidae</taxon>
        <taxon>Fasciola</taxon>
    </lineage>
</organism>
<evidence type="ECO:0000313" key="9">
    <source>
        <dbReference type="EMBL" id="TPP39764.1"/>
    </source>
</evidence>
<keyword evidence="5 7" id="KW-1133">Transmembrane helix</keyword>
<evidence type="ECO:0000259" key="8">
    <source>
        <dbReference type="Pfam" id="PF01694"/>
    </source>
</evidence>
<dbReference type="Proteomes" id="UP000316759">
    <property type="component" value="Unassembled WGS sequence"/>
</dbReference>
<dbReference type="STRING" id="46835.A0A504WVC1"/>
<evidence type="ECO:0000256" key="1">
    <source>
        <dbReference type="ARBA" id="ARBA00004477"/>
    </source>
</evidence>
<name>A0A504WVC1_FASGI</name>
<protein>
    <recommendedName>
        <fullName evidence="8">Peptidase S54 rhomboid domain-containing protein</fullName>
    </recommendedName>
</protein>
<feature type="transmembrane region" description="Helical" evidence="7">
    <location>
        <begin position="106"/>
        <end position="125"/>
    </location>
</feature>
<dbReference type="InterPro" id="IPR022764">
    <property type="entry name" value="Peptidase_S54_rhomboid_dom"/>
</dbReference>
<evidence type="ECO:0000313" key="10">
    <source>
        <dbReference type="Proteomes" id="UP000316759"/>
    </source>
</evidence>
<feature type="transmembrane region" description="Helical" evidence="7">
    <location>
        <begin position="131"/>
        <end position="147"/>
    </location>
</feature>
<evidence type="ECO:0000256" key="3">
    <source>
        <dbReference type="ARBA" id="ARBA00022692"/>
    </source>
</evidence>
<keyword evidence="4" id="KW-0256">Endoplasmic reticulum</keyword>
<dbReference type="InterPro" id="IPR035952">
    <property type="entry name" value="Rhomboid-like_sf"/>
</dbReference>
<feature type="domain" description="Peptidase S54 rhomboid" evidence="8">
    <location>
        <begin position="11"/>
        <end position="146"/>
    </location>
</feature>
<dbReference type="Gene3D" id="1.20.1540.10">
    <property type="entry name" value="Rhomboid-like"/>
    <property type="match status" value="1"/>
</dbReference>
<reference evidence="9 10" key="1">
    <citation type="submission" date="2019-04" db="EMBL/GenBank/DDBJ databases">
        <title>Annotation for the trematode Fasciola gigantica.</title>
        <authorList>
            <person name="Choi Y.-J."/>
        </authorList>
    </citation>
    <scope>NUCLEOTIDE SEQUENCE [LARGE SCALE GENOMIC DNA]</scope>
    <source>
        <strain evidence="9">Uganda_cow_1</strain>
    </source>
</reference>
<feature type="transmembrane region" description="Helical" evidence="7">
    <location>
        <begin position="52"/>
        <end position="74"/>
    </location>
</feature>
<accession>A0A504WVC1</accession>
<comment type="similarity">
    <text evidence="2">Belongs to the peptidase S54 family.</text>
</comment>
<evidence type="ECO:0000256" key="4">
    <source>
        <dbReference type="ARBA" id="ARBA00022824"/>
    </source>
</evidence>
<dbReference type="EMBL" id="SUNJ01015785">
    <property type="protein sequence ID" value="TPP39764.1"/>
    <property type="molecule type" value="Genomic_DNA"/>
</dbReference>
<evidence type="ECO:0000256" key="6">
    <source>
        <dbReference type="ARBA" id="ARBA00023136"/>
    </source>
</evidence>
<dbReference type="GO" id="GO:0042058">
    <property type="term" value="P:regulation of epidermal growth factor receptor signaling pathway"/>
    <property type="evidence" value="ECO:0007669"/>
    <property type="project" value="TreeGrafter"/>
</dbReference>
<gene>
    <name evidence="9" type="ORF">FGIG_00047</name>
</gene>